<evidence type="ECO:0000256" key="4">
    <source>
        <dbReference type="ARBA" id="ARBA00022490"/>
    </source>
</evidence>
<dbReference type="NCBIfam" id="TIGR00150">
    <property type="entry name" value="T6A_YjeE"/>
    <property type="match status" value="1"/>
</dbReference>
<dbReference type="InterPro" id="IPR027417">
    <property type="entry name" value="P-loop_NTPase"/>
</dbReference>
<evidence type="ECO:0000256" key="1">
    <source>
        <dbReference type="ARBA" id="ARBA00004496"/>
    </source>
</evidence>
<keyword evidence="7" id="KW-0547">Nucleotide-binding</keyword>
<reference evidence="11 12" key="1">
    <citation type="submission" date="2021-03" db="EMBL/GenBank/DDBJ databases">
        <title>Genomic and phenotypic characterization of Chloracidobacterium isolates provides evidence for multiple species.</title>
        <authorList>
            <person name="Saini M.K."/>
            <person name="Costas A.M.G."/>
            <person name="Tank M."/>
            <person name="Bryant D.A."/>
        </authorList>
    </citation>
    <scope>NUCLEOTIDE SEQUENCE [LARGE SCALE GENOMIC DNA]</scope>
    <source>
        <strain evidence="11 12">N</strain>
    </source>
</reference>
<evidence type="ECO:0000256" key="8">
    <source>
        <dbReference type="ARBA" id="ARBA00022840"/>
    </source>
</evidence>
<evidence type="ECO:0000256" key="9">
    <source>
        <dbReference type="ARBA" id="ARBA00022842"/>
    </source>
</evidence>
<evidence type="ECO:0000313" key="11">
    <source>
        <dbReference type="EMBL" id="QUV95190.1"/>
    </source>
</evidence>
<evidence type="ECO:0000256" key="10">
    <source>
        <dbReference type="ARBA" id="ARBA00032441"/>
    </source>
</evidence>
<keyword evidence="5" id="KW-0819">tRNA processing</keyword>
<evidence type="ECO:0000256" key="5">
    <source>
        <dbReference type="ARBA" id="ARBA00022694"/>
    </source>
</evidence>
<sequence length="160" mass="17168">MNEQTYLSHSPEETFAVGYGLGERLAAWPDATGRVVLLSGELGSGKTQFVKGLAAALGLDPAEVTSPTFALVQAHAFPGGTLWHVDLYRLPTGPGAAEAIALAELLEQAGIIAMEWPERLGPDLPLLVADEGRTWWVQLDELEDGIRRITIHQPAPHPAD</sequence>
<organism evidence="11 12">
    <name type="scientific">Chloracidobacterium sp. N</name>
    <dbReference type="NCBI Taxonomy" id="2821540"/>
    <lineage>
        <taxon>Bacteria</taxon>
        <taxon>Pseudomonadati</taxon>
        <taxon>Acidobacteriota</taxon>
        <taxon>Terriglobia</taxon>
        <taxon>Terriglobales</taxon>
        <taxon>Acidobacteriaceae</taxon>
        <taxon>Chloracidobacterium</taxon>
        <taxon>Chloracidobacterium aggregatum</taxon>
    </lineage>
</organism>
<dbReference type="InterPro" id="IPR003442">
    <property type="entry name" value="T6A_TsaE"/>
</dbReference>
<keyword evidence="8" id="KW-0067">ATP-binding</keyword>
<dbReference type="EMBL" id="CP072643">
    <property type="protein sequence ID" value="QUV95190.1"/>
    <property type="molecule type" value="Genomic_DNA"/>
</dbReference>
<evidence type="ECO:0000256" key="3">
    <source>
        <dbReference type="ARBA" id="ARBA00019010"/>
    </source>
</evidence>
<keyword evidence="9" id="KW-0460">Magnesium</keyword>
<protein>
    <recommendedName>
        <fullName evidence="3">tRNA threonylcarbamoyladenosine biosynthesis protein TsaE</fullName>
    </recommendedName>
    <alternativeName>
        <fullName evidence="10">t(6)A37 threonylcarbamoyladenosine biosynthesis protein TsaE</fullName>
    </alternativeName>
</protein>
<accession>A0ABX8B657</accession>
<dbReference type="PANTHER" id="PTHR33540">
    <property type="entry name" value="TRNA THREONYLCARBAMOYLADENOSINE BIOSYNTHESIS PROTEIN TSAE"/>
    <property type="match status" value="1"/>
</dbReference>
<keyword evidence="12" id="KW-1185">Reference proteome</keyword>
<dbReference type="SUPFAM" id="SSF52540">
    <property type="entry name" value="P-loop containing nucleoside triphosphate hydrolases"/>
    <property type="match status" value="1"/>
</dbReference>
<dbReference type="Proteomes" id="UP000677668">
    <property type="component" value="Chromosome 2"/>
</dbReference>
<evidence type="ECO:0000256" key="6">
    <source>
        <dbReference type="ARBA" id="ARBA00022723"/>
    </source>
</evidence>
<comment type="subcellular location">
    <subcellularLocation>
        <location evidence="1">Cytoplasm</location>
    </subcellularLocation>
</comment>
<dbReference type="PANTHER" id="PTHR33540:SF2">
    <property type="entry name" value="TRNA THREONYLCARBAMOYLADENOSINE BIOSYNTHESIS PROTEIN TSAE"/>
    <property type="match status" value="1"/>
</dbReference>
<dbReference type="RefSeq" id="WP_211423426.1">
    <property type="nucleotide sequence ID" value="NZ_CP072643.1"/>
</dbReference>
<evidence type="ECO:0000256" key="2">
    <source>
        <dbReference type="ARBA" id="ARBA00007599"/>
    </source>
</evidence>
<dbReference type="Pfam" id="PF02367">
    <property type="entry name" value="TsaE"/>
    <property type="match status" value="1"/>
</dbReference>
<keyword evidence="4" id="KW-0963">Cytoplasm</keyword>
<gene>
    <name evidence="11" type="primary">tsaE</name>
    <name evidence="11" type="ORF">J8C05_14300</name>
</gene>
<comment type="similarity">
    <text evidence="2">Belongs to the TsaE family.</text>
</comment>
<proteinExistence type="inferred from homology"/>
<keyword evidence="6" id="KW-0479">Metal-binding</keyword>
<evidence type="ECO:0000313" key="12">
    <source>
        <dbReference type="Proteomes" id="UP000677668"/>
    </source>
</evidence>
<name>A0ABX8B657_9BACT</name>
<dbReference type="Gene3D" id="3.40.50.300">
    <property type="entry name" value="P-loop containing nucleotide triphosphate hydrolases"/>
    <property type="match status" value="1"/>
</dbReference>
<evidence type="ECO:0000256" key="7">
    <source>
        <dbReference type="ARBA" id="ARBA00022741"/>
    </source>
</evidence>